<sequence>MSESFGQSVSDRVLARFNTMNSQHKTWGNDENLAASNALDQTLIPGGLKDAGVKTEDLTPETRRQIAEGLVNASGGSRARLKYIIAQIDNEDGQGDPATRFNYGRDERIKMILDEVREVLKNG</sequence>
<dbReference type="EMBL" id="MGFU01000006">
    <property type="protein sequence ID" value="OGM14267.1"/>
    <property type="molecule type" value="Genomic_DNA"/>
</dbReference>
<name>A0A1F7XGZ0_9BACT</name>
<dbReference type="AlphaFoldDB" id="A0A1F7XGZ0"/>
<organism evidence="1 2">
    <name type="scientific">Candidatus Woesebacteria bacterium RBG_16_39_8b</name>
    <dbReference type="NCBI Taxonomy" id="1802482"/>
    <lineage>
        <taxon>Bacteria</taxon>
        <taxon>Candidatus Woeseibacteriota</taxon>
    </lineage>
</organism>
<protein>
    <submittedName>
        <fullName evidence="1">Uncharacterized protein</fullName>
    </submittedName>
</protein>
<accession>A0A1F7XGZ0</accession>
<comment type="caution">
    <text evidence="1">The sequence shown here is derived from an EMBL/GenBank/DDBJ whole genome shotgun (WGS) entry which is preliminary data.</text>
</comment>
<reference evidence="1 2" key="1">
    <citation type="journal article" date="2016" name="Nat. Commun.">
        <title>Thousands of microbial genomes shed light on interconnected biogeochemical processes in an aquifer system.</title>
        <authorList>
            <person name="Anantharaman K."/>
            <person name="Brown C.T."/>
            <person name="Hug L.A."/>
            <person name="Sharon I."/>
            <person name="Castelle C.J."/>
            <person name="Probst A.J."/>
            <person name="Thomas B.C."/>
            <person name="Singh A."/>
            <person name="Wilkins M.J."/>
            <person name="Karaoz U."/>
            <person name="Brodie E.L."/>
            <person name="Williams K.H."/>
            <person name="Hubbard S.S."/>
            <person name="Banfield J.F."/>
        </authorList>
    </citation>
    <scope>NUCLEOTIDE SEQUENCE [LARGE SCALE GENOMIC DNA]</scope>
</reference>
<evidence type="ECO:0000313" key="2">
    <source>
        <dbReference type="Proteomes" id="UP000179013"/>
    </source>
</evidence>
<gene>
    <name evidence="1" type="ORF">A2V80_00675</name>
</gene>
<dbReference type="Proteomes" id="UP000179013">
    <property type="component" value="Unassembled WGS sequence"/>
</dbReference>
<evidence type="ECO:0000313" key="1">
    <source>
        <dbReference type="EMBL" id="OGM14267.1"/>
    </source>
</evidence>
<proteinExistence type="predicted"/>